<keyword evidence="1" id="KW-0812">Transmembrane</keyword>
<feature type="transmembrane region" description="Helical" evidence="1">
    <location>
        <begin position="209"/>
        <end position="229"/>
    </location>
</feature>
<feature type="transmembrane region" description="Helical" evidence="1">
    <location>
        <begin position="235"/>
        <end position="253"/>
    </location>
</feature>
<feature type="transmembrane region" description="Helical" evidence="1">
    <location>
        <begin position="147"/>
        <end position="165"/>
    </location>
</feature>
<feature type="transmembrane region" description="Helical" evidence="1">
    <location>
        <begin position="32"/>
        <end position="52"/>
    </location>
</feature>
<comment type="caution">
    <text evidence="3">The sequence shown here is derived from an EMBL/GenBank/DDBJ whole genome shotgun (WGS) entry which is preliminary data.</text>
</comment>
<evidence type="ECO:0000259" key="2">
    <source>
        <dbReference type="Pfam" id="PF00892"/>
    </source>
</evidence>
<dbReference type="InterPro" id="IPR037185">
    <property type="entry name" value="EmrE-like"/>
</dbReference>
<evidence type="ECO:0000313" key="3">
    <source>
        <dbReference type="EMBL" id="OIP96990.1"/>
    </source>
</evidence>
<feature type="transmembrane region" description="Helical" evidence="1">
    <location>
        <begin position="265"/>
        <end position="285"/>
    </location>
</feature>
<dbReference type="InterPro" id="IPR000620">
    <property type="entry name" value="EamA_dom"/>
</dbReference>
<gene>
    <name evidence="3" type="ORF">AUK40_04160</name>
</gene>
<feature type="domain" description="EamA" evidence="2">
    <location>
        <begin position="3"/>
        <end position="133"/>
    </location>
</feature>
<evidence type="ECO:0000313" key="4">
    <source>
        <dbReference type="Proteomes" id="UP000183245"/>
    </source>
</evidence>
<dbReference type="GO" id="GO:0016020">
    <property type="term" value="C:membrane"/>
    <property type="evidence" value="ECO:0007669"/>
    <property type="project" value="InterPro"/>
</dbReference>
<feature type="transmembrane region" description="Helical" evidence="1">
    <location>
        <begin position="6"/>
        <end position="25"/>
    </location>
</feature>
<feature type="transmembrane region" description="Helical" evidence="1">
    <location>
        <begin position="177"/>
        <end position="197"/>
    </location>
</feature>
<protein>
    <recommendedName>
        <fullName evidence="2">EamA domain-containing protein</fullName>
    </recommendedName>
</protein>
<name>A0A1J5IXJ5_9BACT</name>
<dbReference type="Proteomes" id="UP000183245">
    <property type="component" value="Unassembled WGS sequence"/>
</dbReference>
<feature type="transmembrane region" description="Helical" evidence="1">
    <location>
        <begin position="117"/>
        <end position="135"/>
    </location>
</feature>
<accession>A0A1J5IXJ5</accession>
<dbReference type="Gene3D" id="1.10.3730.20">
    <property type="match status" value="1"/>
</dbReference>
<proteinExistence type="predicted"/>
<feature type="transmembrane region" description="Helical" evidence="1">
    <location>
        <begin position="95"/>
        <end position="111"/>
    </location>
</feature>
<keyword evidence="1" id="KW-1133">Transmembrane helix</keyword>
<dbReference type="AlphaFoldDB" id="A0A1J5IXJ5"/>
<dbReference type="SUPFAM" id="SSF103481">
    <property type="entry name" value="Multidrug resistance efflux transporter EmrE"/>
    <property type="match status" value="1"/>
</dbReference>
<dbReference type="Pfam" id="PF00892">
    <property type="entry name" value="EamA"/>
    <property type="match status" value="1"/>
</dbReference>
<organism evidence="3 4">
    <name type="scientific">Candidatus Wirthbacteria bacterium CG2_30_54_11</name>
    <dbReference type="NCBI Taxonomy" id="1817892"/>
    <lineage>
        <taxon>Bacteria</taxon>
        <taxon>Candidatus Wirthbacteria</taxon>
    </lineage>
</organism>
<keyword evidence="1" id="KW-0472">Membrane</keyword>
<reference evidence="3 4" key="1">
    <citation type="journal article" date="2016" name="Environ. Microbiol.">
        <title>Genomic resolution of a cold subsurface aquifer community provides metabolic insights for novel microbes adapted to high CO concentrations.</title>
        <authorList>
            <person name="Probst A.J."/>
            <person name="Castelle C.J."/>
            <person name="Singh A."/>
            <person name="Brown C.T."/>
            <person name="Anantharaman K."/>
            <person name="Sharon I."/>
            <person name="Hug L.A."/>
            <person name="Burstein D."/>
            <person name="Emerson J.B."/>
            <person name="Thomas B.C."/>
            <person name="Banfield J.F."/>
        </authorList>
    </citation>
    <scope>NUCLEOTIDE SEQUENCE [LARGE SCALE GENOMIC DNA]</scope>
    <source>
        <strain evidence="3">CG2_30_54_11</strain>
    </source>
</reference>
<dbReference type="EMBL" id="MNZT01000072">
    <property type="protein sequence ID" value="OIP96990.1"/>
    <property type="molecule type" value="Genomic_DNA"/>
</dbReference>
<evidence type="ECO:0000256" key="1">
    <source>
        <dbReference type="SAM" id="Phobius"/>
    </source>
</evidence>
<dbReference type="STRING" id="1817892.AUK40_04160"/>
<feature type="transmembrane region" description="Helical" evidence="1">
    <location>
        <begin position="64"/>
        <end position="83"/>
    </location>
</feature>
<sequence>MSYLAFAWLASIVYGMYNVIGKLTSKYAIKNIWLFSFLYGLLTLLFTVPPALVNHVGIPSHWGYIIVSGVCNALYILFFVLAIQKLDVSVIGPLFNFRTAISLILSVLLLGESLSTIQLVLISIIFIAGIFVSVDERFSIRSFLQPSIFYGFCFTFFLALSINYINRGIVTEGYWETTLYSTVFSQICLCFTAPLFLRDITKVNRFQMAGVTGMALCLAIGNIFANRAFAVNVSVSSAITSLPISMFIVFALSRIRPELLEKHTLKVYVVRFAAAFVMIGAALAISL</sequence>